<feature type="chain" id="PRO_5044501772" description="DUF2219 domain-containing protein" evidence="1">
    <location>
        <begin position="32"/>
        <end position="334"/>
    </location>
</feature>
<comment type="caution">
    <text evidence="2">The sequence shown here is derived from an EMBL/GenBank/DDBJ whole genome shotgun (WGS) entry which is preliminary data.</text>
</comment>
<proteinExistence type="predicted"/>
<accession>A0AB73IH83</accession>
<sequence>MSANRYRKHHLAPLSAILFSALAGLSPHAQAQEFSLLAGPLFSAGTNTYSWSANYREGLGRYAAWSFSWLNEGHLPNHHRDGQALQAWGRLPLWDDRLELSAGAGPYRYFDTTAASAGGDYSNTHGWGVLGSLRAAYYFDRRWIAQAQLNYVHAFGGPDTTALMFGVGYQLEASGEPGPRQRPVSRTSNATGNELTILFGKTILNSNESESSSAGSLEYRRGLWRYVDVSASYIHEGGHIQSRRDGVAAQLWATRAFFGDRLALSAGVGPYVAIKQTDNVPQDRTGDGRVSALFAVSASYRFGSRWLARVSWNRIVTRYNRDTDLIEGGIGARF</sequence>
<evidence type="ECO:0000313" key="2">
    <source>
        <dbReference type="EMBL" id="MDP9648777.1"/>
    </source>
</evidence>
<dbReference type="AlphaFoldDB" id="A0AB73IH83"/>
<gene>
    <name evidence="2" type="ORF">J2793_004243</name>
</gene>
<evidence type="ECO:0000313" key="3">
    <source>
        <dbReference type="Proteomes" id="UP001229486"/>
    </source>
</evidence>
<keyword evidence="1" id="KW-0732">Signal</keyword>
<evidence type="ECO:0000256" key="1">
    <source>
        <dbReference type="SAM" id="SignalP"/>
    </source>
</evidence>
<reference evidence="2" key="1">
    <citation type="submission" date="2023-07" db="EMBL/GenBank/DDBJ databases">
        <title>Sorghum-associated microbial communities from plants grown in Nebraska, USA.</title>
        <authorList>
            <person name="Schachtman D."/>
        </authorList>
    </citation>
    <scope>NUCLEOTIDE SEQUENCE</scope>
    <source>
        <strain evidence="2">DS1061</strain>
    </source>
</reference>
<dbReference type="EMBL" id="JAURTK010000005">
    <property type="protein sequence ID" value="MDP9648777.1"/>
    <property type="molecule type" value="Genomic_DNA"/>
</dbReference>
<protein>
    <recommendedName>
        <fullName evidence="4">DUF2219 domain-containing protein</fullName>
    </recommendedName>
</protein>
<dbReference type="RefSeq" id="WP_392394431.1">
    <property type="nucleotide sequence ID" value="NZ_JAURTK010000005.1"/>
</dbReference>
<name>A0AB73IH83_9BURK</name>
<evidence type="ECO:0008006" key="4">
    <source>
        <dbReference type="Google" id="ProtNLM"/>
    </source>
</evidence>
<organism evidence="2 3">
    <name type="scientific">Paraburkholderia caledonica</name>
    <dbReference type="NCBI Taxonomy" id="134536"/>
    <lineage>
        <taxon>Bacteria</taxon>
        <taxon>Pseudomonadati</taxon>
        <taxon>Pseudomonadota</taxon>
        <taxon>Betaproteobacteria</taxon>
        <taxon>Burkholderiales</taxon>
        <taxon>Burkholderiaceae</taxon>
        <taxon>Paraburkholderia</taxon>
    </lineage>
</organism>
<feature type="signal peptide" evidence="1">
    <location>
        <begin position="1"/>
        <end position="31"/>
    </location>
</feature>
<dbReference type="Proteomes" id="UP001229486">
    <property type="component" value="Unassembled WGS sequence"/>
</dbReference>